<keyword evidence="3 5" id="KW-0689">Ribosomal protein</keyword>
<evidence type="ECO:0000256" key="3">
    <source>
        <dbReference type="ARBA" id="ARBA00022980"/>
    </source>
</evidence>
<comment type="caution">
    <text evidence="6">The sequence shown here is derived from an EMBL/GenBank/DDBJ whole genome shotgun (WGS) entry which is preliminary data.</text>
</comment>
<keyword evidence="7" id="KW-1185">Reference proteome</keyword>
<accession>A0ABR3K3W5</accession>
<name>A0ABR3K3W5_TRISP</name>
<evidence type="ECO:0000256" key="2">
    <source>
        <dbReference type="ARBA" id="ARBA00011133"/>
    </source>
</evidence>
<comment type="similarity">
    <text evidence="1 5">Belongs to the eukaryotic ribosomal protein eL36 family.</text>
</comment>
<reference evidence="6 7" key="1">
    <citation type="submission" date="2024-07" db="EMBL/GenBank/DDBJ databases">
        <title>Enhanced genomic and transcriptomic resources for Trichinella pseudospiralis and T. spiralis underpin the discovery of pronounced molecular differences between stages and species.</title>
        <authorList>
            <person name="Pasi K.K."/>
            <person name="La Rosa G."/>
            <person name="Gomez-Morales M.A."/>
            <person name="Tosini F."/>
            <person name="Sumanam S."/>
            <person name="Young N.D."/>
            <person name="Chang B.C."/>
            <person name="Robin G.B."/>
        </authorList>
    </citation>
    <scope>NUCLEOTIDE SEQUENCE [LARGE SCALE GENOMIC DNA]</scope>
    <source>
        <strain evidence="6">ISS534</strain>
    </source>
</reference>
<dbReference type="InterPro" id="IPR000509">
    <property type="entry name" value="Ribosomal_eL36"/>
</dbReference>
<evidence type="ECO:0000256" key="4">
    <source>
        <dbReference type="ARBA" id="ARBA00023274"/>
    </source>
</evidence>
<organism evidence="6 7">
    <name type="scientific">Trichinella spiralis</name>
    <name type="common">Trichina worm</name>
    <dbReference type="NCBI Taxonomy" id="6334"/>
    <lineage>
        <taxon>Eukaryota</taxon>
        <taxon>Metazoa</taxon>
        <taxon>Ecdysozoa</taxon>
        <taxon>Nematoda</taxon>
        <taxon>Enoplea</taxon>
        <taxon>Dorylaimia</taxon>
        <taxon>Trichinellida</taxon>
        <taxon>Trichinellidae</taxon>
        <taxon>Trichinella</taxon>
    </lineage>
</organism>
<keyword evidence="4 5" id="KW-0687">Ribonucleoprotein</keyword>
<evidence type="ECO:0000256" key="1">
    <source>
        <dbReference type="ARBA" id="ARBA00006509"/>
    </source>
</evidence>
<dbReference type="Pfam" id="PF01158">
    <property type="entry name" value="Ribosomal_L36e"/>
    <property type="match status" value="1"/>
</dbReference>
<evidence type="ECO:0000256" key="5">
    <source>
        <dbReference type="RuleBase" id="RU000665"/>
    </source>
</evidence>
<sequence length="144" mass="16560">MSGFFNHGYAHHAGGDPKATAVDAVSVIFYIIVYEHSAMAKVRYELAVGLNKGHKVTPYKKRIKPSSRKGKLHKRVKFVRDLIREVCGFAPYERRAMELLRISKDKKALKYLKRRIGSHRRAKSKRDEMQGVLIAMRKAQAQHK</sequence>
<evidence type="ECO:0000313" key="7">
    <source>
        <dbReference type="Proteomes" id="UP001558632"/>
    </source>
</evidence>
<comment type="subunit">
    <text evidence="2">Component of the large ribosomal subunit.</text>
</comment>
<evidence type="ECO:0000313" key="6">
    <source>
        <dbReference type="EMBL" id="KAL1229408.1"/>
    </source>
</evidence>
<dbReference type="EMBL" id="JBEUSY010000490">
    <property type="protein sequence ID" value="KAL1229408.1"/>
    <property type="molecule type" value="Genomic_DNA"/>
</dbReference>
<dbReference type="Gene3D" id="1.10.10.1760">
    <property type="entry name" value="60S ribosomal protein L36"/>
    <property type="match status" value="1"/>
</dbReference>
<proteinExistence type="inferred from homology"/>
<dbReference type="PROSITE" id="PS01190">
    <property type="entry name" value="RIBOSOMAL_L36E"/>
    <property type="match status" value="1"/>
</dbReference>
<protein>
    <recommendedName>
        <fullName evidence="5">60S ribosomal protein L36</fullName>
    </recommendedName>
</protein>
<dbReference type="PANTHER" id="PTHR10114">
    <property type="entry name" value="60S RIBOSOMAL PROTEIN L36"/>
    <property type="match status" value="1"/>
</dbReference>
<dbReference type="InterPro" id="IPR038097">
    <property type="entry name" value="Ribosomal_eL36_sf"/>
</dbReference>
<dbReference type="Proteomes" id="UP001558632">
    <property type="component" value="Unassembled WGS sequence"/>
</dbReference>
<gene>
    <name evidence="6" type="ORF">TSPI_04562</name>
</gene>